<comment type="similarity">
    <text evidence="1">Belongs to the PhzF family.</text>
</comment>
<dbReference type="Gene3D" id="3.10.310.10">
    <property type="entry name" value="Diaminopimelate Epimerase, Chain A, domain 1"/>
    <property type="match status" value="2"/>
</dbReference>
<feature type="active site" evidence="3">
    <location>
        <position position="53"/>
    </location>
</feature>
<evidence type="ECO:0000256" key="3">
    <source>
        <dbReference type="PIRSR" id="PIRSR016184-1"/>
    </source>
</evidence>
<proteinExistence type="inferred from homology"/>
<accession>A0AAV6UZA5</accession>
<dbReference type="PIRSF" id="PIRSF016184">
    <property type="entry name" value="PhzC_PhzF"/>
    <property type="match status" value="1"/>
</dbReference>
<evidence type="ECO:0008006" key="6">
    <source>
        <dbReference type="Google" id="ProtNLM"/>
    </source>
</evidence>
<name>A0AAV6UZA5_9ARAC</name>
<keyword evidence="5" id="KW-1185">Reference proteome</keyword>
<dbReference type="PANTHER" id="PTHR13774">
    <property type="entry name" value="PHENAZINE BIOSYNTHESIS PROTEIN"/>
    <property type="match status" value="1"/>
</dbReference>
<comment type="caution">
    <text evidence="4">The sequence shown here is derived from an EMBL/GenBank/DDBJ whole genome shotgun (WGS) entry which is preliminary data.</text>
</comment>
<dbReference type="Pfam" id="PF02567">
    <property type="entry name" value="PhzC-PhzF"/>
    <property type="match status" value="1"/>
</dbReference>
<evidence type="ECO:0000256" key="2">
    <source>
        <dbReference type="ARBA" id="ARBA00023235"/>
    </source>
</evidence>
<evidence type="ECO:0000256" key="1">
    <source>
        <dbReference type="ARBA" id="ARBA00008270"/>
    </source>
</evidence>
<dbReference type="SUPFAM" id="SSF54506">
    <property type="entry name" value="Diaminopimelate epimerase-like"/>
    <property type="match status" value="1"/>
</dbReference>
<evidence type="ECO:0000313" key="4">
    <source>
        <dbReference type="EMBL" id="KAG8189562.1"/>
    </source>
</evidence>
<sequence>MAEQTNKFQLFLTDAFTKEAFRGNSAGVCLIPFNKNIEDATKQKIANEMNLSETAFVKLINEEDTFQTAKCFALQWFTPTCHVSLCGHATLATAAVLFNEYKNHNSILQFETLSGTLKAKQIEGNKIEIDLPAYNSVSVVEKFDNLVKKVVGQLPVKEVVLSQSKKLLIRLTDDVTRSQLESIKTCDQELLAENVDVVGIIVTLKGNVKDCIDKEGNNYDFISRYFAPWMGISEDDVTGSAHSVLAPFWANVLGKNTFYARQCSFRGGELHIKLQEDRVLISGHAVVVVRGDISF</sequence>
<protein>
    <recommendedName>
        <fullName evidence="6">Phenazine biosynthesis-like domain-containing protein</fullName>
    </recommendedName>
</protein>
<gene>
    <name evidence="4" type="ORF">JTE90_026606</name>
</gene>
<dbReference type="AlphaFoldDB" id="A0AAV6UZA5"/>
<dbReference type="Proteomes" id="UP000827092">
    <property type="component" value="Unassembled WGS sequence"/>
</dbReference>
<dbReference type="NCBIfam" id="TIGR00654">
    <property type="entry name" value="PhzF_family"/>
    <property type="match status" value="1"/>
</dbReference>
<dbReference type="PANTHER" id="PTHR13774:SF17">
    <property type="entry name" value="PHENAZINE BIOSYNTHESIS-LIKE DOMAIN-CONTAINING PROTEIN"/>
    <property type="match status" value="1"/>
</dbReference>
<dbReference type="GO" id="GO:0016853">
    <property type="term" value="F:isomerase activity"/>
    <property type="evidence" value="ECO:0007669"/>
    <property type="project" value="UniProtKB-KW"/>
</dbReference>
<dbReference type="EMBL" id="JAFNEN010000212">
    <property type="protein sequence ID" value="KAG8189562.1"/>
    <property type="molecule type" value="Genomic_DNA"/>
</dbReference>
<dbReference type="GO" id="GO:0005737">
    <property type="term" value="C:cytoplasm"/>
    <property type="evidence" value="ECO:0007669"/>
    <property type="project" value="TreeGrafter"/>
</dbReference>
<organism evidence="4 5">
    <name type="scientific">Oedothorax gibbosus</name>
    <dbReference type="NCBI Taxonomy" id="931172"/>
    <lineage>
        <taxon>Eukaryota</taxon>
        <taxon>Metazoa</taxon>
        <taxon>Ecdysozoa</taxon>
        <taxon>Arthropoda</taxon>
        <taxon>Chelicerata</taxon>
        <taxon>Arachnida</taxon>
        <taxon>Araneae</taxon>
        <taxon>Araneomorphae</taxon>
        <taxon>Entelegynae</taxon>
        <taxon>Araneoidea</taxon>
        <taxon>Linyphiidae</taxon>
        <taxon>Erigoninae</taxon>
        <taxon>Oedothorax</taxon>
    </lineage>
</organism>
<keyword evidence="2" id="KW-0413">Isomerase</keyword>
<evidence type="ECO:0000313" key="5">
    <source>
        <dbReference type="Proteomes" id="UP000827092"/>
    </source>
</evidence>
<reference evidence="4 5" key="1">
    <citation type="journal article" date="2022" name="Nat. Ecol. Evol.">
        <title>A masculinizing supergene underlies an exaggerated male reproductive morph in a spider.</title>
        <authorList>
            <person name="Hendrickx F."/>
            <person name="De Corte Z."/>
            <person name="Sonet G."/>
            <person name="Van Belleghem S.M."/>
            <person name="Kostlbacher S."/>
            <person name="Vangestel C."/>
        </authorList>
    </citation>
    <scope>NUCLEOTIDE SEQUENCE [LARGE SCALE GENOMIC DNA]</scope>
    <source>
        <strain evidence="4">W744_W776</strain>
    </source>
</reference>
<dbReference type="InterPro" id="IPR003719">
    <property type="entry name" value="Phenazine_PhzF-like"/>
</dbReference>